<keyword evidence="2" id="KW-0808">Transferase</keyword>
<accession>A0ABT3TA67</accession>
<dbReference type="Gene3D" id="3.40.50.150">
    <property type="entry name" value="Vaccinia Virus protein VP39"/>
    <property type="match status" value="1"/>
</dbReference>
<dbReference type="GO" id="GO:0032259">
    <property type="term" value="P:methylation"/>
    <property type="evidence" value="ECO:0007669"/>
    <property type="project" value="UniProtKB-KW"/>
</dbReference>
<dbReference type="InterPro" id="IPR006342">
    <property type="entry name" value="FkbM_mtfrase"/>
</dbReference>
<reference evidence="2" key="1">
    <citation type="submission" date="2019-02" db="EMBL/GenBank/DDBJ databases">
        <authorList>
            <person name="Li S.-H."/>
        </authorList>
    </citation>
    <scope>NUCLEOTIDE SEQUENCE</scope>
    <source>
        <strain evidence="2">IMCC11814</strain>
    </source>
</reference>
<keyword evidence="3" id="KW-1185">Reference proteome</keyword>
<evidence type="ECO:0000313" key="2">
    <source>
        <dbReference type="EMBL" id="MCX2978934.1"/>
    </source>
</evidence>
<dbReference type="Proteomes" id="UP001143304">
    <property type="component" value="Unassembled WGS sequence"/>
</dbReference>
<feature type="domain" description="Methyltransferase FkbM" evidence="1">
    <location>
        <begin position="74"/>
        <end position="226"/>
    </location>
</feature>
<keyword evidence="2" id="KW-0489">Methyltransferase</keyword>
<evidence type="ECO:0000313" key="3">
    <source>
        <dbReference type="Proteomes" id="UP001143304"/>
    </source>
</evidence>
<proteinExistence type="predicted"/>
<dbReference type="RefSeq" id="WP_279250721.1">
    <property type="nucleotide sequence ID" value="NZ_SHNO01000002.1"/>
</dbReference>
<organism evidence="2 3">
    <name type="scientific">Candidatus Marimicrobium litorale</name>
    <dbReference type="NCBI Taxonomy" id="2518991"/>
    <lineage>
        <taxon>Bacteria</taxon>
        <taxon>Pseudomonadati</taxon>
        <taxon>Pseudomonadota</taxon>
        <taxon>Gammaproteobacteria</taxon>
        <taxon>Cellvibrionales</taxon>
        <taxon>Halieaceae</taxon>
        <taxon>Marimicrobium</taxon>
    </lineage>
</organism>
<name>A0ABT3TA67_9GAMM</name>
<dbReference type="InterPro" id="IPR029063">
    <property type="entry name" value="SAM-dependent_MTases_sf"/>
</dbReference>
<protein>
    <submittedName>
        <fullName evidence="2">FkbM family methyltransferase</fullName>
    </submittedName>
</protein>
<dbReference type="Pfam" id="PF05050">
    <property type="entry name" value="Methyltransf_21"/>
    <property type="match status" value="1"/>
</dbReference>
<gene>
    <name evidence="2" type="ORF">EYC82_16440</name>
</gene>
<dbReference type="SUPFAM" id="SSF53335">
    <property type="entry name" value="S-adenosyl-L-methionine-dependent methyltransferases"/>
    <property type="match status" value="1"/>
</dbReference>
<evidence type="ECO:0000259" key="1">
    <source>
        <dbReference type="Pfam" id="PF05050"/>
    </source>
</evidence>
<dbReference type="GO" id="GO:0008168">
    <property type="term" value="F:methyltransferase activity"/>
    <property type="evidence" value="ECO:0007669"/>
    <property type="project" value="UniProtKB-KW"/>
</dbReference>
<dbReference type="InterPro" id="IPR026913">
    <property type="entry name" value="METTL24"/>
</dbReference>
<sequence length="246" mass="29084">MALTFPSLYELKKAACFPRKLYMRHRENLEPGFMLSAMELHYYRPAFYTWCGAISENPQLLYEAELDSTSIVVDAGAYTGEWAKEIIDRYHPTIHAFEPDPRNFSHLEKKAQIEPCLKPHKYGLGDRDEQARITLEYLGSTLYTGNRPAANTPTAEAEIRDIASTWRTLELHNVDLMKINIEGAEFPLLEQMIRNELLSKVDCYLIQFHEWHPRAYQRRRHIRRALSKTHTLVWDYHFVWEKWVRK</sequence>
<dbReference type="PANTHER" id="PTHR32026">
    <property type="entry name" value="METHYLTRANSFERASE-LIKE PROTEIN 24"/>
    <property type="match status" value="1"/>
</dbReference>
<dbReference type="EMBL" id="SHNO01000002">
    <property type="protein sequence ID" value="MCX2978934.1"/>
    <property type="molecule type" value="Genomic_DNA"/>
</dbReference>
<dbReference type="NCBIfam" id="TIGR01444">
    <property type="entry name" value="fkbM_fam"/>
    <property type="match status" value="1"/>
</dbReference>
<comment type="caution">
    <text evidence="2">The sequence shown here is derived from an EMBL/GenBank/DDBJ whole genome shotgun (WGS) entry which is preliminary data.</text>
</comment>
<dbReference type="PANTHER" id="PTHR32026:SF10">
    <property type="entry name" value="METHYLTRANSFERASE-LIKE PROTEIN 24-RELATED"/>
    <property type="match status" value="1"/>
</dbReference>